<comment type="caution">
    <text evidence="2">The sequence shown here is derived from an EMBL/GenBank/DDBJ whole genome shotgun (WGS) entry which is preliminary data.</text>
</comment>
<name>A0ABU9UDB6_9SPIR</name>
<evidence type="ECO:0000313" key="3">
    <source>
        <dbReference type="Proteomes" id="UP001466331"/>
    </source>
</evidence>
<gene>
    <name evidence="2" type="ORF">WKV44_08905</name>
</gene>
<dbReference type="EMBL" id="JBCHKQ010000004">
    <property type="protein sequence ID" value="MEM5948660.1"/>
    <property type="molecule type" value="Genomic_DNA"/>
</dbReference>
<accession>A0ABU9UDB6</accession>
<dbReference type="RefSeq" id="WP_420070111.1">
    <property type="nucleotide sequence ID" value="NZ_JBCHKQ010000004.1"/>
</dbReference>
<dbReference type="Proteomes" id="UP001466331">
    <property type="component" value="Unassembled WGS sequence"/>
</dbReference>
<sequence length="151" mass="18186">MKRFDFPLNRILTLKKYIEEQKKEELGKIISECNKIEYQIIDNIKKSLIRINDFSIKSEELNNMLYAISIYRERLSQENAILHKHREKLEEKKNNAIDSFLAAKKETKVLENLKDRKMSEYKKQCIKEEINSIDEISIQGYIRKYRREINA</sequence>
<feature type="coiled-coil region" evidence="1">
    <location>
        <begin position="72"/>
        <end position="106"/>
    </location>
</feature>
<evidence type="ECO:0000313" key="2">
    <source>
        <dbReference type="EMBL" id="MEM5948660.1"/>
    </source>
</evidence>
<protein>
    <recommendedName>
        <fullName evidence="4">Flagellar FliJ protein</fullName>
    </recommendedName>
</protein>
<keyword evidence="1" id="KW-0175">Coiled coil</keyword>
<keyword evidence="3" id="KW-1185">Reference proteome</keyword>
<proteinExistence type="predicted"/>
<evidence type="ECO:0000256" key="1">
    <source>
        <dbReference type="SAM" id="Coils"/>
    </source>
</evidence>
<reference evidence="2 3" key="1">
    <citation type="submission" date="2024-03" db="EMBL/GenBank/DDBJ databases">
        <title>Ignisphaera cupida sp. nov., a hyperthermophilic hydrolytic archaeon from a hot spring of Kamchatka, and proposal of Ignisphaeraceae fam. nov.</title>
        <authorList>
            <person name="Podosokorskaya O.A."/>
            <person name="Elcheninov A.G."/>
            <person name="Maltseva A.I."/>
            <person name="Zayulina K.S."/>
            <person name="Novikov A."/>
            <person name="Merkel A.Y."/>
        </authorList>
    </citation>
    <scope>NUCLEOTIDE SEQUENCE [LARGE SCALE GENOMIC DNA]</scope>
    <source>
        <strain evidence="2 3">38H-sp</strain>
    </source>
</reference>
<organism evidence="2 3">
    <name type="scientific">Rarispira pelagica</name>
    <dbReference type="NCBI Taxonomy" id="3141764"/>
    <lineage>
        <taxon>Bacteria</taxon>
        <taxon>Pseudomonadati</taxon>
        <taxon>Spirochaetota</taxon>
        <taxon>Spirochaetia</taxon>
        <taxon>Winmispirales</taxon>
        <taxon>Winmispiraceae</taxon>
        <taxon>Rarispira</taxon>
    </lineage>
</organism>
<evidence type="ECO:0008006" key="4">
    <source>
        <dbReference type="Google" id="ProtNLM"/>
    </source>
</evidence>
<dbReference type="InterPro" id="IPR053716">
    <property type="entry name" value="Flag_assembly_chemotaxis_eff"/>
</dbReference>
<dbReference type="Gene3D" id="1.10.287.1700">
    <property type="match status" value="1"/>
</dbReference>